<dbReference type="GO" id="GO:0004340">
    <property type="term" value="F:glucokinase activity"/>
    <property type="evidence" value="ECO:0007669"/>
    <property type="project" value="UniProtKB-EC"/>
</dbReference>
<keyword evidence="2" id="KW-0547">Nucleotide-binding</keyword>
<dbReference type="AlphaFoldDB" id="A0AAU7QLF2"/>
<dbReference type="PANTHER" id="PTHR47690">
    <property type="entry name" value="GLUCOKINASE"/>
    <property type="match status" value="1"/>
</dbReference>
<proteinExistence type="inferred from homology"/>
<keyword evidence="4" id="KW-0067">ATP-binding</keyword>
<dbReference type="GO" id="GO:0005536">
    <property type="term" value="F:D-glucose binding"/>
    <property type="evidence" value="ECO:0007669"/>
    <property type="project" value="InterPro"/>
</dbReference>
<keyword evidence="1 6" id="KW-0808">Transferase</keyword>
<dbReference type="Pfam" id="PF02685">
    <property type="entry name" value="Glucokinase"/>
    <property type="match status" value="1"/>
</dbReference>
<sequence length="365" mass="38032">MGERANQRHASAATGTSLGGGLSSTGVGRAGPVAAQPFLAADVGGTHARIGLVVAAPGGQSVKVLHYHRYSCADWSGLPAMLGDFVAQLEASPHAGLCSQLSDCAVACAGYVLDDAIVNENLPWPVSIGEIRAALGIRQLAVINDFEAVAYATQFIGADDAMSIIESNRPATRGPVLVMGPGTGLGSAVLLPGQPRAQVLATEAGQISLAPGTEREIEILRLFRRERSHVSFEDALSGPGLLKLYGALCELRGCTERQLTPAEITAAALAGNDAAAVEALQVFCGLLGSFVGDLVLLYGARAVYLAGGILPQIQPFLLASTFAERYFNKGVMRAWLQQVPVRLIEHGQLGVIGAAGWFLDEHKGD</sequence>
<dbReference type="EC" id="2.7.1.2" evidence="6"/>
<dbReference type="CDD" id="cd24008">
    <property type="entry name" value="ASKHA_NBD_GLK"/>
    <property type="match status" value="1"/>
</dbReference>
<dbReference type="SUPFAM" id="SSF53067">
    <property type="entry name" value="Actin-like ATPase domain"/>
    <property type="match status" value="1"/>
</dbReference>
<dbReference type="Gene3D" id="3.40.367.20">
    <property type="match status" value="1"/>
</dbReference>
<evidence type="ECO:0000256" key="2">
    <source>
        <dbReference type="ARBA" id="ARBA00022741"/>
    </source>
</evidence>
<dbReference type="InterPro" id="IPR043129">
    <property type="entry name" value="ATPase_NBD"/>
</dbReference>
<protein>
    <submittedName>
        <fullName evidence="6">Glucokinase</fullName>
        <ecNumber evidence="6">2.7.1.2</ecNumber>
    </submittedName>
</protein>
<dbReference type="GO" id="GO:0006096">
    <property type="term" value="P:glycolytic process"/>
    <property type="evidence" value="ECO:0007669"/>
    <property type="project" value="InterPro"/>
</dbReference>
<dbReference type="InterPro" id="IPR003836">
    <property type="entry name" value="Glucokinase"/>
</dbReference>
<dbReference type="NCBIfam" id="NF009073">
    <property type="entry name" value="PRK12408.1"/>
    <property type="match status" value="1"/>
</dbReference>
<evidence type="ECO:0000256" key="3">
    <source>
        <dbReference type="ARBA" id="ARBA00022777"/>
    </source>
</evidence>
<accession>A0AAU7QLF2</accession>
<gene>
    <name evidence="6" type="ORF">ABNK63_00935</name>
</gene>
<organism evidence="6">
    <name type="scientific">Rhodanobacter sp. IGA1.0</name>
    <dbReference type="NCBI Taxonomy" id="3158582"/>
    <lineage>
        <taxon>Bacteria</taxon>
        <taxon>Pseudomonadati</taxon>
        <taxon>Pseudomonadota</taxon>
        <taxon>Gammaproteobacteria</taxon>
        <taxon>Lysobacterales</taxon>
        <taxon>Rhodanobacteraceae</taxon>
        <taxon>Rhodanobacter</taxon>
    </lineage>
</organism>
<keyword evidence="3" id="KW-0418">Kinase</keyword>
<dbReference type="RefSeq" id="WP_350016419.1">
    <property type="nucleotide sequence ID" value="NZ_CP157948.1"/>
</dbReference>
<evidence type="ECO:0000313" key="6">
    <source>
        <dbReference type="EMBL" id="XBS90240.1"/>
    </source>
</evidence>
<dbReference type="GO" id="GO:0005829">
    <property type="term" value="C:cytosol"/>
    <property type="evidence" value="ECO:0007669"/>
    <property type="project" value="TreeGrafter"/>
</dbReference>
<dbReference type="GO" id="GO:0005524">
    <property type="term" value="F:ATP binding"/>
    <property type="evidence" value="ECO:0007669"/>
    <property type="project" value="UniProtKB-KW"/>
</dbReference>
<dbReference type="Gene3D" id="3.30.420.40">
    <property type="match status" value="1"/>
</dbReference>
<reference evidence="6" key="1">
    <citation type="submission" date="2024-06" db="EMBL/GenBank/DDBJ databases">
        <authorList>
            <person name="Sun Y."/>
        </authorList>
    </citation>
    <scope>NUCLEOTIDE SEQUENCE</scope>
    <source>
        <strain evidence="6">IGA1.0</strain>
    </source>
</reference>
<dbReference type="EMBL" id="CP157948">
    <property type="protein sequence ID" value="XBS90240.1"/>
    <property type="molecule type" value="Genomic_DNA"/>
</dbReference>
<comment type="similarity">
    <text evidence="5">Belongs to the bacterial glucokinase family.</text>
</comment>
<evidence type="ECO:0000256" key="1">
    <source>
        <dbReference type="ARBA" id="ARBA00022679"/>
    </source>
</evidence>
<dbReference type="InterPro" id="IPR050201">
    <property type="entry name" value="Bacterial_glucokinase"/>
</dbReference>
<evidence type="ECO:0000256" key="4">
    <source>
        <dbReference type="ARBA" id="ARBA00022840"/>
    </source>
</evidence>
<dbReference type="PANTHER" id="PTHR47690:SF1">
    <property type="entry name" value="GLUCOKINASE"/>
    <property type="match status" value="1"/>
</dbReference>
<name>A0AAU7QLF2_9GAMM</name>
<evidence type="ECO:0000256" key="5">
    <source>
        <dbReference type="RuleBase" id="RU004046"/>
    </source>
</evidence>